<keyword evidence="2" id="KW-1003">Cell membrane</keyword>
<comment type="caution">
    <text evidence="7">The sequence shown here is derived from an EMBL/GenBank/DDBJ whole genome shotgun (WGS) entry which is preliminary data.</text>
</comment>
<evidence type="ECO:0000256" key="5">
    <source>
        <dbReference type="ARBA" id="ARBA00023136"/>
    </source>
</evidence>
<evidence type="ECO:0000256" key="3">
    <source>
        <dbReference type="ARBA" id="ARBA00022692"/>
    </source>
</evidence>
<feature type="transmembrane region" description="Helical" evidence="6">
    <location>
        <begin position="37"/>
        <end position="58"/>
    </location>
</feature>
<sequence>MSKNLQRLLFGKFCSLFAASLFTFVAGLTVLRETSSGLQFALVLIAGTLPRIILSPVAGVLADRWNRKKIIVLTETFSALTLTVFAGYAFFFPIHTLHYMIVSAILTSLSTFLSVTLMSSLTRLLEETELQRGNSLISTISSISSIGAPMLAGFLLSFAPIDLFSLLPLTLFALAAIWNTRLTFRVLPSSAETTASFLTDFRDGYRYVFKQRLLTTLIMMALVLNFFFIAFEVMYPIILLDRLSFSPFQFGVIEAVLGVGLLISSLLLALPRFTIKRPLLTVFQSLTLLGVFFIIPILPLLGLIPVSWSFAYFFLFSFIEGFLVLRANIPLQLIVQRRTDPAYLGRVIGVMESLAMGIMPLGMLLFGYLSDYVSLSLLFSISSFGLLLTVGSGMFVLRQDLQAERSEQNPSLETEKTSTSAS</sequence>
<dbReference type="RefSeq" id="WP_035414181.1">
    <property type="nucleotide sequence ID" value="NZ_LVVL01000001.1"/>
</dbReference>
<comment type="subcellular location">
    <subcellularLocation>
        <location evidence="1">Cell membrane</location>
        <topology evidence="1">Multi-pass membrane protein</topology>
    </subcellularLocation>
</comment>
<dbReference type="Gene3D" id="1.20.1250.20">
    <property type="entry name" value="MFS general substrate transporter like domains"/>
    <property type="match status" value="1"/>
</dbReference>
<evidence type="ECO:0000313" key="7">
    <source>
        <dbReference type="EMBL" id="OAN15892.1"/>
    </source>
</evidence>
<feature type="transmembrane region" description="Helical" evidence="6">
    <location>
        <begin position="70"/>
        <end position="91"/>
    </location>
</feature>
<accession>A0ABX2VCD6</accession>
<name>A0ABX2VCD6_9BACL</name>
<proteinExistence type="predicted"/>
<evidence type="ECO:0000256" key="4">
    <source>
        <dbReference type="ARBA" id="ARBA00022989"/>
    </source>
</evidence>
<dbReference type="PANTHER" id="PTHR23513">
    <property type="entry name" value="INTEGRAL MEMBRANE EFFLUX PROTEIN-RELATED"/>
    <property type="match status" value="1"/>
</dbReference>
<feature type="transmembrane region" description="Helical" evidence="6">
    <location>
        <begin position="375"/>
        <end position="397"/>
    </location>
</feature>
<dbReference type="Proteomes" id="UP000078447">
    <property type="component" value="Unassembled WGS sequence"/>
</dbReference>
<keyword evidence="4 6" id="KW-1133">Transmembrane helix</keyword>
<keyword evidence="3 6" id="KW-0812">Transmembrane</keyword>
<protein>
    <submittedName>
        <fullName evidence="7">MFS transporter</fullName>
    </submittedName>
</protein>
<dbReference type="InterPro" id="IPR036259">
    <property type="entry name" value="MFS_trans_sf"/>
</dbReference>
<dbReference type="CDD" id="cd06173">
    <property type="entry name" value="MFS_MefA_like"/>
    <property type="match status" value="1"/>
</dbReference>
<organism evidence="7 8">
    <name type="scientific">Exiguobacterium undae</name>
    <dbReference type="NCBI Taxonomy" id="169177"/>
    <lineage>
        <taxon>Bacteria</taxon>
        <taxon>Bacillati</taxon>
        <taxon>Bacillota</taxon>
        <taxon>Bacilli</taxon>
        <taxon>Bacillales</taxon>
        <taxon>Bacillales Family XII. Incertae Sedis</taxon>
        <taxon>Exiguobacterium</taxon>
    </lineage>
</organism>
<evidence type="ECO:0000256" key="6">
    <source>
        <dbReference type="SAM" id="Phobius"/>
    </source>
</evidence>
<keyword evidence="5 6" id="KW-0472">Membrane</keyword>
<feature type="transmembrane region" description="Helical" evidence="6">
    <location>
        <begin position="343"/>
        <end position="369"/>
    </location>
</feature>
<dbReference type="SUPFAM" id="SSF103473">
    <property type="entry name" value="MFS general substrate transporter"/>
    <property type="match status" value="1"/>
</dbReference>
<feature type="transmembrane region" description="Helical" evidence="6">
    <location>
        <begin position="282"/>
        <end position="304"/>
    </location>
</feature>
<evidence type="ECO:0000256" key="1">
    <source>
        <dbReference type="ARBA" id="ARBA00004651"/>
    </source>
</evidence>
<feature type="transmembrane region" description="Helical" evidence="6">
    <location>
        <begin position="163"/>
        <end position="180"/>
    </location>
</feature>
<gene>
    <name evidence="7" type="ORF">A3783_08150</name>
</gene>
<evidence type="ECO:0000313" key="8">
    <source>
        <dbReference type="Proteomes" id="UP000078447"/>
    </source>
</evidence>
<keyword evidence="8" id="KW-1185">Reference proteome</keyword>
<dbReference type="InterPro" id="IPR011701">
    <property type="entry name" value="MFS"/>
</dbReference>
<feature type="transmembrane region" description="Helical" evidence="6">
    <location>
        <begin position="97"/>
        <end position="115"/>
    </location>
</feature>
<feature type="transmembrane region" description="Helical" evidence="6">
    <location>
        <begin position="9"/>
        <end position="31"/>
    </location>
</feature>
<feature type="transmembrane region" description="Helical" evidence="6">
    <location>
        <begin position="310"/>
        <end position="331"/>
    </location>
</feature>
<evidence type="ECO:0000256" key="2">
    <source>
        <dbReference type="ARBA" id="ARBA00022475"/>
    </source>
</evidence>
<feature type="transmembrane region" description="Helical" evidence="6">
    <location>
        <begin position="136"/>
        <end position="157"/>
    </location>
</feature>
<dbReference type="Pfam" id="PF07690">
    <property type="entry name" value="MFS_1"/>
    <property type="match status" value="1"/>
</dbReference>
<feature type="transmembrane region" description="Helical" evidence="6">
    <location>
        <begin position="250"/>
        <end position="270"/>
    </location>
</feature>
<dbReference type="EMBL" id="LVVL01000001">
    <property type="protein sequence ID" value="OAN15892.1"/>
    <property type="molecule type" value="Genomic_DNA"/>
</dbReference>
<feature type="transmembrane region" description="Helical" evidence="6">
    <location>
        <begin position="213"/>
        <end position="238"/>
    </location>
</feature>
<reference evidence="7 8" key="1">
    <citation type="submission" date="2016-03" db="EMBL/GenBank/DDBJ databases">
        <authorList>
            <person name="Cho S.-Y."/>
            <person name="Lim S."/>
            <person name="Kim H."/>
            <person name="Soh E.H."/>
            <person name="Moon J.S."/>
        </authorList>
    </citation>
    <scope>NUCLEOTIDE SEQUENCE [LARGE SCALE GENOMIC DNA]</scope>
    <source>
        <strain evidence="7 8">KCTC 3810</strain>
    </source>
</reference>
<dbReference type="PANTHER" id="PTHR23513:SF6">
    <property type="entry name" value="MAJOR FACILITATOR SUPERFAMILY ASSOCIATED DOMAIN-CONTAINING PROTEIN"/>
    <property type="match status" value="1"/>
</dbReference>